<evidence type="ECO:0000256" key="4">
    <source>
        <dbReference type="ARBA" id="ARBA00023002"/>
    </source>
</evidence>
<name>A0AAD5K057_9FUNG</name>
<dbReference type="Pfam" id="PF13450">
    <property type="entry name" value="NAD_binding_8"/>
    <property type="match status" value="1"/>
</dbReference>
<dbReference type="InterPro" id="IPR020946">
    <property type="entry name" value="Flavin_mOase-like"/>
</dbReference>
<protein>
    <recommendedName>
        <fullName evidence="7">Monooxygenase</fullName>
    </recommendedName>
</protein>
<keyword evidence="3" id="KW-0274">FAD</keyword>
<accession>A0AAD5K057</accession>
<reference evidence="5" key="1">
    <citation type="journal article" date="2022" name="IScience">
        <title>Evolution of zygomycete secretomes and the origins of terrestrial fungal ecologies.</title>
        <authorList>
            <person name="Chang Y."/>
            <person name="Wang Y."/>
            <person name="Mondo S."/>
            <person name="Ahrendt S."/>
            <person name="Andreopoulos W."/>
            <person name="Barry K."/>
            <person name="Beard J."/>
            <person name="Benny G.L."/>
            <person name="Blankenship S."/>
            <person name="Bonito G."/>
            <person name="Cuomo C."/>
            <person name="Desiro A."/>
            <person name="Gervers K.A."/>
            <person name="Hundley H."/>
            <person name="Kuo A."/>
            <person name="LaButti K."/>
            <person name="Lang B.F."/>
            <person name="Lipzen A."/>
            <person name="O'Donnell K."/>
            <person name="Pangilinan J."/>
            <person name="Reynolds N."/>
            <person name="Sandor L."/>
            <person name="Smith M.E."/>
            <person name="Tsang A."/>
            <person name="Grigoriev I.V."/>
            <person name="Stajich J.E."/>
            <person name="Spatafora J.W."/>
        </authorList>
    </citation>
    <scope>NUCLEOTIDE SEQUENCE</scope>
    <source>
        <strain evidence="5">RSA 2281</strain>
    </source>
</reference>
<dbReference type="PRINTS" id="PR00368">
    <property type="entry name" value="FADPNR"/>
</dbReference>
<reference evidence="5" key="2">
    <citation type="submission" date="2023-02" db="EMBL/GenBank/DDBJ databases">
        <authorList>
            <consortium name="DOE Joint Genome Institute"/>
            <person name="Mondo S.J."/>
            <person name="Chang Y."/>
            <person name="Wang Y."/>
            <person name="Ahrendt S."/>
            <person name="Andreopoulos W."/>
            <person name="Barry K."/>
            <person name="Beard J."/>
            <person name="Benny G.L."/>
            <person name="Blankenship S."/>
            <person name="Bonito G."/>
            <person name="Cuomo C."/>
            <person name="Desiro A."/>
            <person name="Gervers K.A."/>
            <person name="Hundley H."/>
            <person name="Kuo A."/>
            <person name="LaButti K."/>
            <person name="Lang B.F."/>
            <person name="Lipzen A."/>
            <person name="O'Donnell K."/>
            <person name="Pangilinan J."/>
            <person name="Reynolds N."/>
            <person name="Sandor L."/>
            <person name="Smith M.W."/>
            <person name="Tsang A."/>
            <person name="Grigoriev I.V."/>
            <person name="Stajich J.E."/>
            <person name="Spatafora J.W."/>
        </authorList>
    </citation>
    <scope>NUCLEOTIDE SEQUENCE</scope>
    <source>
        <strain evidence="5">RSA 2281</strain>
    </source>
</reference>
<evidence type="ECO:0000256" key="2">
    <source>
        <dbReference type="ARBA" id="ARBA00022630"/>
    </source>
</evidence>
<dbReference type="Pfam" id="PF00743">
    <property type="entry name" value="FMO-like"/>
    <property type="match status" value="1"/>
</dbReference>
<dbReference type="InterPro" id="IPR036188">
    <property type="entry name" value="FAD/NAD-bd_sf"/>
</dbReference>
<comment type="caution">
    <text evidence="5">The sequence shown here is derived from an EMBL/GenBank/DDBJ whole genome shotgun (WGS) entry which is preliminary data.</text>
</comment>
<dbReference type="GO" id="GO:0050660">
    <property type="term" value="F:flavin adenine dinucleotide binding"/>
    <property type="evidence" value="ECO:0007669"/>
    <property type="project" value="InterPro"/>
</dbReference>
<evidence type="ECO:0000256" key="1">
    <source>
        <dbReference type="ARBA" id="ARBA00010139"/>
    </source>
</evidence>
<gene>
    <name evidence="5" type="ORF">BDA99DRAFT_564308</name>
</gene>
<evidence type="ECO:0000313" key="5">
    <source>
        <dbReference type="EMBL" id="KAI9249745.1"/>
    </source>
</evidence>
<dbReference type="InterPro" id="IPR051209">
    <property type="entry name" value="FAD-bind_Monooxygenase_sf"/>
</dbReference>
<dbReference type="GO" id="GO:0050661">
    <property type="term" value="F:NADP binding"/>
    <property type="evidence" value="ECO:0007669"/>
    <property type="project" value="InterPro"/>
</dbReference>
<dbReference type="EMBL" id="JAIXMP010000034">
    <property type="protein sequence ID" value="KAI9249745.1"/>
    <property type="molecule type" value="Genomic_DNA"/>
</dbReference>
<organism evidence="5 6">
    <name type="scientific">Phascolomyces articulosus</name>
    <dbReference type="NCBI Taxonomy" id="60185"/>
    <lineage>
        <taxon>Eukaryota</taxon>
        <taxon>Fungi</taxon>
        <taxon>Fungi incertae sedis</taxon>
        <taxon>Mucoromycota</taxon>
        <taxon>Mucoromycotina</taxon>
        <taxon>Mucoromycetes</taxon>
        <taxon>Mucorales</taxon>
        <taxon>Lichtheimiaceae</taxon>
        <taxon>Phascolomyces</taxon>
    </lineage>
</organism>
<sequence length="444" mass="49859">MSKPSVAIIGGGFAGLSAAIRVKQDLGINATIFEASKDIGGAWFANSYPNCGCDVPSHLYSLSTDLNPNWSQLFSPRDEILRYVQDVATRRNLYSHTRLETKIPLCRFYPSTQIPEQFKLFSGTVVHTASWDPSVDFTNKRVAVIGTGASAVQVLPPIARLASQLYSYQRTVTWCTYRRQYNYSRTDFDFINRIQNYKSFTARRFRTKLETEMRARIEKLGRPDLVPVLVPEYTPGCKRLAISDNYIEALCQSNVVVQTNRIKNVQSRTITTENGDEQEFDILILATGFNVAGTGYLGDLEVLGKPNVSLNKAWHNDFPALYKSTLVNGYPNMFVILGPSSFSGGTSAIFMGECQVSYCVGLMKKMIQDKIIAVEPLKEAQEKSVKRLKAGFVGTAWKSGCVSYYMNQMGDVTLFWSGSAVLFRWMLRGPSTYKDLLIYKKNDF</sequence>
<evidence type="ECO:0000313" key="6">
    <source>
        <dbReference type="Proteomes" id="UP001209540"/>
    </source>
</evidence>
<comment type="similarity">
    <text evidence="1">Belongs to the FAD-binding monooxygenase family.</text>
</comment>
<keyword evidence="4" id="KW-0560">Oxidoreductase</keyword>
<evidence type="ECO:0000256" key="3">
    <source>
        <dbReference type="ARBA" id="ARBA00022827"/>
    </source>
</evidence>
<dbReference type="GO" id="GO:0004499">
    <property type="term" value="F:N,N-dimethylaniline monooxygenase activity"/>
    <property type="evidence" value="ECO:0007669"/>
    <property type="project" value="InterPro"/>
</dbReference>
<dbReference type="SUPFAM" id="SSF51905">
    <property type="entry name" value="FAD/NAD(P)-binding domain"/>
    <property type="match status" value="1"/>
</dbReference>
<keyword evidence="2" id="KW-0285">Flavoprotein</keyword>
<dbReference type="PRINTS" id="PR00469">
    <property type="entry name" value="PNDRDTASEII"/>
</dbReference>
<dbReference type="PANTHER" id="PTHR42877:SF4">
    <property type="entry name" value="FAD_NAD(P)-BINDING DOMAIN-CONTAINING PROTEIN-RELATED"/>
    <property type="match status" value="1"/>
</dbReference>
<dbReference type="PANTHER" id="PTHR42877">
    <property type="entry name" value="L-ORNITHINE N(5)-MONOOXYGENASE-RELATED"/>
    <property type="match status" value="1"/>
</dbReference>
<dbReference type="Gene3D" id="3.50.50.60">
    <property type="entry name" value="FAD/NAD(P)-binding domain"/>
    <property type="match status" value="3"/>
</dbReference>
<dbReference type="AlphaFoldDB" id="A0AAD5K057"/>
<keyword evidence="6" id="KW-1185">Reference proteome</keyword>
<evidence type="ECO:0008006" key="7">
    <source>
        <dbReference type="Google" id="ProtNLM"/>
    </source>
</evidence>
<dbReference type="Proteomes" id="UP001209540">
    <property type="component" value="Unassembled WGS sequence"/>
</dbReference>
<proteinExistence type="inferred from homology"/>